<dbReference type="GO" id="GO:0004383">
    <property type="term" value="F:guanylate cyclase activity"/>
    <property type="evidence" value="ECO:0007669"/>
    <property type="project" value="UniProtKB-EC"/>
</dbReference>
<feature type="domain" description="Guanylate cyclase" evidence="9">
    <location>
        <begin position="1"/>
        <end position="100"/>
    </location>
</feature>
<keyword evidence="10" id="KW-1185">Reference proteome</keyword>
<name>A0A0K0DEK3_ANGCA</name>
<dbReference type="InterPro" id="IPR050401">
    <property type="entry name" value="Cyclic_nucleotide_synthase"/>
</dbReference>
<dbReference type="STRING" id="6313.A0A0K0DEK3"/>
<evidence type="ECO:0000313" key="11">
    <source>
        <dbReference type="WBParaSite" id="ACAC_0000930101-mRNA-1"/>
    </source>
</evidence>
<dbReference type="GO" id="GO:0004016">
    <property type="term" value="F:adenylate cyclase activity"/>
    <property type="evidence" value="ECO:0007669"/>
    <property type="project" value="TreeGrafter"/>
</dbReference>
<dbReference type="InterPro" id="IPR029787">
    <property type="entry name" value="Nucleotide_cyclase"/>
</dbReference>
<comment type="catalytic activity">
    <reaction evidence="1">
        <text>GTP = 3',5'-cyclic GMP + diphosphate</text>
        <dbReference type="Rhea" id="RHEA:13665"/>
        <dbReference type="ChEBI" id="CHEBI:33019"/>
        <dbReference type="ChEBI" id="CHEBI:37565"/>
        <dbReference type="ChEBI" id="CHEBI:57746"/>
        <dbReference type="EC" id="4.6.1.2"/>
    </reaction>
</comment>
<dbReference type="GO" id="GO:0001653">
    <property type="term" value="F:peptide receptor activity"/>
    <property type="evidence" value="ECO:0007669"/>
    <property type="project" value="TreeGrafter"/>
</dbReference>
<evidence type="ECO:0000256" key="7">
    <source>
        <dbReference type="ARBA" id="ARBA00023180"/>
    </source>
</evidence>
<keyword evidence="7" id="KW-0325">Glycoprotein</keyword>
<evidence type="ECO:0000256" key="4">
    <source>
        <dbReference type="ARBA" id="ARBA00022741"/>
    </source>
</evidence>
<accession>A0A0K0DEK3</accession>
<dbReference type="Proteomes" id="UP000035642">
    <property type="component" value="Unassembled WGS sequence"/>
</dbReference>
<dbReference type="PANTHER" id="PTHR11920:SF501">
    <property type="entry name" value="GUANYLATE CYCLASE 32E"/>
    <property type="match status" value="1"/>
</dbReference>
<protein>
    <submittedName>
        <fullName evidence="11">Guanylate cyclase domain-containing protein</fullName>
    </submittedName>
</protein>
<keyword evidence="8" id="KW-0456">Lyase</keyword>
<dbReference type="GO" id="GO:0000166">
    <property type="term" value="F:nucleotide binding"/>
    <property type="evidence" value="ECO:0007669"/>
    <property type="project" value="UniProtKB-KW"/>
</dbReference>
<dbReference type="AlphaFoldDB" id="A0A0K0DEK3"/>
<keyword evidence="6" id="KW-0472">Membrane</keyword>
<evidence type="ECO:0000259" key="9">
    <source>
        <dbReference type="PROSITE" id="PS50125"/>
    </source>
</evidence>
<dbReference type="SUPFAM" id="SSF55073">
    <property type="entry name" value="Nucleotide cyclase"/>
    <property type="match status" value="1"/>
</dbReference>
<organism evidence="10 11">
    <name type="scientific">Angiostrongylus cantonensis</name>
    <name type="common">Rat lungworm</name>
    <dbReference type="NCBI Taxonomy" id="6313"/>
    <lineage>
        <taxon>Eukaryota</taxon>
        <taxon>Metazoa</taxon>
        <taxon>Ecdysozoa</taxon>
        <taxon>Nematoda</taxon>
        <taxon>Chromadorea</taxon>
        <taxon>Rhabditida</taxon>
        <taxon>Rhabditina</taxon>
        <taxon>Rhabditomorpha</taxon>
        <taxon>Strongyloidea</taxon>
        <taxon>Metastrongylidae</taxon>
        <taxon>Angiostrongylus</taxon>
    </lineage>
</organism>
<keyword evidence="4" id="KW-0547">Nucleotide-binding</keyword>
<dbReference type="GO" id="GO:0005886">
    <property type="term" value="C:plasma membrane"/>
    <property type="evidence" value="ECO:0007669"/>
    <property type="project" value="TreeGrafter"/>
</dbReference>
<dbReference type="PANTHER" id="PTHR11920">
    <property type="entry name" value="GUANYLYL CYCLASE"/>
    <property type="match status" value="1"/>
</dbReference>
<evidence type="ECO:0000256" key="1">
    <source>
        <dbReference type="ARBA" id="ARBA00001436"/>
    </source>
</evidence>
<dbReference type="GO" id="GO:0035556">
    <property type="term" value="P:intracellular signal transduction"/>
    <property type="evidence" value="ECO:0007669"/>
    <property type="project" value="InterPro"/>
</dbReference>
<evidence type="ECO:0000256" key="5">
    <source>
        <dbReference type="ARBA" id="ARBA00022989"/>
    </source>
</evidence>
<comment type="subcellular location">
    <subcellularLocation>
        <location evidence="2">Membrane</location>
    </subcellularLocation>
</comment>
<dbReference type="WBParaSite" id="ACAC_0000930101-mRNA-1">
    <property type="protein sequence ID" value="ACAC_0000930101-mRNA-1"/>
    <property type="gene ID" value="ACAC_0000930101"/>
</dbReference>
<keyword evidence="5" id="KW-1133">Transmembrane helix</keyword>
<reference evidence="10" key="1">
    <citation type="submission" date="2012-09" db="EMBL/GenBank/DDBJ databases">
        <authorList>
            <person name="Martin A.A."/>
        </authorList>
    </citation>
    <scope>NUCLEOTIDE SEQUENCE</scope>
</reference>
<dbReference type="GO" id="GO:0007168">
    <property type="term" value="P:receptor guanylyl cyclase signaling pathway"/>
    <property type="evidence" value="ECO:0007669"/>
    <property type="project" value="TreeGrafter"/>
</dbReference>
<evidence type="ECO:0000256" key="2">
    <source>
        <dbReference type="ARBA" id="ARBA00004370"/>
    </source>
</evidence>
<reference evidence="11" key="2">
    <citation type="submission" date="2017-02" db="UniProtKB">
        <authorList>
            <consortium name="WormBaseParasite"/>
        </authorList>
    </citation>
    <scope>IDENTIFICATION</scope>
</reference>
<evidence type="ECO:0000256" key="8">
    <source>
        <dbReference type="ARBA" id="ARBA00023239"/>
    </source>
</evidence>
<proteinExistence type="predicted"/>
<dbReference type="Gene3D" id="3.30.70.1230">
    <property type="entry name" value="Nucleotide cyclase"/>
    <property type="match status" value="1"/>
</dbReference>
<dbReference type="CDD" id="cd07302">
    <property type="entry name" value="CHD"/>
    <property type="match status" value="1"/>
</dbReference>
<evidence type="ECO:0000256" key="6">
    <source>
        <dbReference type="ARBA" id="ARBA00023136"/>
    </source>
</evidence>
<dbReference type="PROSITE" id="PS50125">
    <property type="entry name" value="GUANYLATE_CYCLASE_2"/>
    <property type="match status" value="1"/>
</dbReference>
<sequence>LNTKNRFPFFVFYDFFKVVNLLNNLYTIFNSIIDVHVETIGDGYLCVSMLPHRNGHEHIKEICNMSLELMNSLANFTVPYLPNDRIKLRIEVHTGRVTFG</sequence>
<evidence type="ECO:0000313" key="10">
    <source>
        <dbReference type="Proteomes" id="UP000035642"/>
    </source>
</evidence>
<dbReference type="Pfam" id="PF00211">
    <property type="entry name" value="Guanylate_cyc"/>
    <property type="match status" value="1"/>
</dbReference>
<keyword evidence="3" id="KW-0812">Transmembrane</keyword>
<dbReference type="InterPro" id="IPR001054">
    <property type="entry name" value="A/G_cyclase"/>
</dbReference>
<evidence type="ECO:0000256" key="3">
    <source>
        <dbReference type="ARBA" id="ARBA00022692"/>
    </source>
</evidence>